<feature type="compositionally biased region" description="Basic and acidic residues" evidence="1">
    <location>
        <begin position="23"/>
        <end position="34"/>
    </location>
</feature>
<keyword evidence="2" id="KW-0472">Membrane</keyword>
<gene>
    <name evidence="3" type="primary">Hypp8193</name>
    <name evidence="3" type="ORF">BLAG_LOCUS9839</name>
</gene>
<dbReference type="Proteomes" id="UP000838412">
    <property type="component" value="Chromosome 16"/>
</dbReference>
<name>A0A8J9Z7P6_BRALA</name>
<evidence type="ECO:0000256" key="2">
    <source>
        <dbReference type="SAM" id="Phobius"/>
    </source>
</evidence>
<dbReference type="EMBL" id="OV696701">
    <property type="protein sequence ID" value="CAH1248516.1"/>
    <property type="molecule type" value="Genomic_DNA"/>
</dbReference>
<evidence type="ECO:0000256" key="1">
    <source>
        <dbReference type="SAM" id="MobiDB-lite"/>
    </source>
</evidence>
<keyword evidence="2" id="KW-1133">Transmembrane helix</keyword>
<feature type="transmembrane region" description="Helical" evidence="2">
    <location>
        <begin position="48"/>
        <end position="73"/>
    </location>
</feature>
<protein>
    <submittedName>
        <fullName evidence="3">Hypp8193 protein</fullName>
    </submittedName>
</protein>
<accession>A0A8J9Z7P6</accession>
<reference evidence="3" key="1">
    <citation type="submission" date="2022-01" db="EMBL/GenBank/DDBJ databases">
        <authorList>
            <person name="Braso-Vives M."/>
        </authorList>
    </citation>
    <scope>NUCLEOTIDE SEQUENCE</scope>
</reference>
<keyword evidence="2" id="KW-0812">Transmembrane</keyword>
<evidence type="ECO:0000313" key="3">
    <source>
        <dbReference type="EMBL" id="CAH1248516.1"/>
    </source>
</evidence>
<keyword evidence="4" id="KW-1185">Reference proteome</keyword>
<organism evidence="3 4">
    <name type="scientific">Branchiostoma lanceolatum</name>
    <name type="common">Common lancelet</name>
    <name type="synonym">Amphioxus lanceolatum</name>
    <dbReference type="NCBI Taxonomy" id="7740"/>
    <lineage>
        <taxon>Eukaryota</taxon>
        <taxon>Metazoa</taxon>
        <taxon>Chordata</taxon>
        <taxon>Cephalochordata</taxon>
        <taxon>Leptocardii</taxon>
        <taxon>Amphioxiformes</taxon>
        <taxon>Branchiostomatidae</taxon>
        <taxon>Branchiostoma</taxon>
    </lineage>
</organism>
<sequence>MASRLPPQDDVKTAPDLEDVDLTVEHKTKERVANDDDEPSTLLKEAKLLLAIFIGLVVLACLTASKVSTISLAECLSDARFNRSGEVQLPTIPAVTIPNNVTVPPVTLPSTSRPIRIFDPCDDESPEPIVNMLLFKC</sequence>
<evidence type="ECO:0000313" key="4">
    <source>
        <dbReference type="Proteomes" id="UP000838412"/>
    </source>
</evidence>
<dbReference type="AlphaFoldDB" id="A0A8J9Z7P6"/>
<proteinExistence type="predicted"/>
<feature type="region of interest" description="Disordered" evidence="1">
    <location>
        <begin position="1"/>
        <end position="38"/>
    </location>
</feature>